<feature type="domain" description="Thiamine pyrophosphate enzyme N-terminal TPP-binding" evidence="7">
    <location>
        <begin position="27"/>
        <end position="135"/>
    </location>
</feature>
<dbReference type="PANTHER" id="PTHR42916">
    <property type="entry name" value="2-SUCCINYL-5-ENOLPYRUVYL-6-HYDROXY-3-CYCLOHEXENE-1-CARBOXYLATE SYNTHASE"/>
    <property type="match status" value="1"/>
</dbReference>
<dbReference type="InterPro" id="IPR004433">
    <property type="entry name" value="MenaQ_synth_MenD"/>
</dbReference>
<evidence type="ECO:0000259" key="6">
    <source>
        <dbReference type="Pfam" id="PF02775"/>
    </source>
</evidence>
<dbReference type="HAMAP" id="MF_01659">
    <property type="entry name" value="MenD"/>
    <property type="match status" value="1"/>
</dbReference>
<evidence type="ECO:0000256" key="2">
    <source>
        <dbReference type="ARBA" id="ARBA00022723"/>
    </source>
</evidence>
<sequence>MSPAHTPAPVTGNLPEDTAATFCATLIDEWIHHGVRHAVVAPGSRSTPMALALTDRPELTVHVVHDERAASFVALGIGLHGVPAILLCTSGTAAAHFHGAVIEAHQSAVPMIVCTADRPPELRDVGAPQTIDQTKLYGNSVRWFHDPGVASEAAAHTWRSLAAHCFASSTGAWPGPVHLNLPFREPLVGHAGPLPLRLAAPDRRAAINAVASLDAGSLADLAALLGHRRGVIVAGRGCGDAAGVVELAVASGWPVIADSRSGLGHHHGPVVRSADQILRHAAFAAQHLPDVVVRLGEPPASKVLNQWLSGSGAAQVQVTSVPVWTDADGVITHRVVADPAAVCRSLAAVLSFGASDWADEWLVAEGRAQMAVTAALGDDAHTILTEPLVARSVGSLLPGGAQLVVSSSMPIRDVEWFGLIAEGVTVHSNRGANGIDGVIATAIGVAASTQSPTALLIGDVAFLHDSAALVGLAARNLDLRIVLIDNDGGGIFSFLPQAASLAGGRFEQLFGTPHNTNLVALAAAHGLSVTAVSTLHDLGQALSAVGPHVIHVRSERAENVVVHQRITDAVVASLDS</sequence>
<evidence type="ECO:0000256" key="5">
    <source>
        <dbReference type="ARBA" id="ARBA00023211"/>
    </source>
</evidence>
<evidence type="ECO:0000313" key="9">
    <source>
        <dbReference type="EMBL" id="CAB4876845.1"/>
    </source>
</evidence>
<dbReference type="InterPro" id="IPR011766">
    <property type="entry name" value="TPP_enzyme_TPP-bd"/>
</dbReference>
<organism evidence="9">
    <name type="scientific">freshwater metagenome</name>
    <dbReference type="NCBI Taxonomy" id="449393"/>
    <lineage>
        <taxon>unclassified sequences</taxon>
        <taxon>metagenomes</taxon>
        <taxon>ecological metagenomes</taxon>
    </lineage>
</organism>
<proteinExistence type="inferred from homology"/>
<accession>A0A6J7E6F5</accession>
<dbReference type="NCBIfam" id="TIGR00173">
    <property type="entry name" value="menD"/>
    <property type="match status" value="1"/>
</dbReference>
<dbReference type="GO" id="GO:0009234">
    <property type="term" value="P:menaquinone biosynthetic process"/>
    <property type="evidence" value="ECO:0007669"/>
    <property type="project" value="InterPro"/>
</dbReference>
<dbReference type="Gene3D" id="3.40.50.1220">
    <property type="entry name" value="TPP-binding domain"/>
    <property type="match status" value="1"/>
</dbReference>
<protein>
    <submittedName>
        <fullName evidence="9">Unannotated protein</fullName>
    </submittedName>
</protein>
<evidence type="ECO:0000256" key="3">
    <source>
        <dbReference type="ARBA" id="ARBA00022842"/>
    </source>
</evidence>
<evidence type="ECO:0000256" key="4">
    <source>
        <dbReference type="ARBA" id="ARBA00023052"/>
    </source>
</evidence>
<keyword evidence="5" id="KW-0464">Manganese</keyword>
<dbReference type="SUPFAM" id="SSF52467">
    <property type="entry name" value="DHS-like NAD/FAD-binding domain"/>
    <property type="match status" value="1"/>
</dbReference>
<evidence type="ECO:0000256" key="1">
    <source>
        <dbReference type="ARBA" id="ARBA00022679"/>
    </source>
</evidence>
<dbReference type="InterPro" id="IPR029061">
    <property type="entry name" value="THDP-binding"/>
</dbReference>
<reference evidence="9" key="1">
    <citation type="submission" date="2020-05" db="EMBL/GenBank/DDBJ databases">
        <authorList>
            <person name="Chiriac C."/>
            <person name="Salcher M."/>
            <person name="Ghai R."/>
            <person name="Kavagutti S V."/>
        </authorList>
    </citation>
    <scope>NUCLEOTIDE SEQUENCE</scope>
</reference>
<gene>
    <name evidence="9" type="ORF">UFOPK3376_01171</name>
</gene>
<keyword evidence="2" id="KW-0479">Metal-binding</keyword>
<dbReference type="GO" id="GO:0030976">
    <property type="term" value="F:thiamine pyrophosphate binding"/>
    <property type="evidence" value="ECO:0007669"/>
    <property type="project" value="InterPro"/>
</dbReference>
<dbReference type="EMBL" id="CAFBLP010000024">
    <property type="protein sequence ID" value="CAB4876845.1"/>
    <property type="molecule type" value="Genomic_DNA"/>
</dbReference>
<feature type="domain" description="Menaquinone biosynthesis protein MenD middle" evidence="8">
    <location>
        <begin position="225"/>
        <end position="404"/>
    </location>
</feature>
<dbReference type="InterPro" id="IPR012001">
    <property type="entry name" value="Thiamin_PyroP_enz_TPP-bd_dom"/>
</dbReference>
<feature type="domain" description="Thiamine pyrophosphate enzyme TPP-binding" evidence="6">
    <location>
        <begin position="438"/>
        <end position="551"/>
    </location>
</feature>
<dbReference type="GO" id="GO:0046872">
    <property type="term" value="F:metal ion binding"/>
    <property type="evidence" value="ECO:0007669"/>
    <property type="project" value="UniProtKB-KW"/>
</dbReference>
<keyword evidence="1" id="KW-0808">Transferase</keyword>
<dbReference type="AlphaFoldDB" id="A0A6J7E6F5"/>
<dbReference type="CDD" id="cd07037">
    <property type="entry name" value="TPP_PYR_MenD"/>
    <property type="match status" value="1"/>
</dbReference>
<dbReference type="PIRSF" id="PIRSF004983">
    <property type="entry name" value="MenD"/>
    <property type="match status" value="1"/>
</dbReference>
<dbReference type="CDD" id="cd02009">
    <property type="entry name" value="TPP_SHCHC_synthase"/>
    <property type="match status" value="1"/>
</dbReference>
<dbReference type="InterPro" id="IPR032264">
    <property type="entry name" value="MenD_middle"/>
</dbReference>
<dbReference type="InterPro" id="IPR029035">
    <property type="entry name" value="DHS-like_NAD/FAD-binding_dom"/>
</dbReference>
<dbReference type="Pfam" id="PF02776">
    <property type="entry name" value="TPP_enzyme_N"/>
    <property type="match status" value="1"/>
</dbReference>
<evidence type="ECO:0000259" key="7">
    <source>
        <dbReference type="Pfam" id="PF02776"/>
    </source>
</evidence>
<dbReference type="SUPFAM" id="SSF52518">
    <property type="entry name" value="Thiamin diphosphate-binding fold (THDP-binding)"/>
    <property type="match status" value="2"/>
</dbReference>
<name>A0A6J7E6F5_9ZZZZ</name>
<evidence type="ECO:0000259" key="8">
    <source>
        <dbReference type="Pfam" id="PF16582"/>
    </source>
</evidence>
<keyword evidence="3" id="KW-0460">Magnesium</keyword>
<dbReference type="PANTHER" id="PTHR42916:SF1">
    <property type="entry name" value="PROTEIN PHYLLO, CHLOROPLASTIC"/>
    <property type="match status" value="1"/>
</dbReference>
<dbReference type="Pfam" id="PF16582">
    <property type="entry name" value="TPP_enzyme_M_2"/>
    <property type="match status" value="1"/>
</dbReference>
<keyword evidence="4" id="KW-0786">Thiamine pyrophosphate</keyword>
<dbReference type="GO" id="GO:0070204">
    <property type="term" value="F:2-succinyl-5-enolpyruvyl-6-hydroxy-3-cyclohexene-1-carboxylic-acid synthase activity"/>
    <property type="evidence" value="ECO:0007669"/>
    <property type="project" value="InterPro"/>
</dbReference>
<dbReference type="Pfam" id="PF02775">
    <property type="entry name" value="TPP_enzyme_C"/>
    <property type="match status" value="1"/>
</dbReference>
<dbReference type="Gene3D" id="3.40.50.970">
    <property type="match status" value="2"/>
</dbReference>